<dbReference type="EMBL" id="JPOX01000060">
    <property type="protein sequence ID" value="KFX41419.1"/>
    <property type="molecule type" value="Genomic_DNA"/>
</dbReference>
<dbReference type="EMBL" id="JPOX01000060">
    <property type="protein sequence ID" value="KFX41418.1"/>
    <property type="molecule type" value="Genomic_DNA"/>
</dbReference>
<name>A0A093X867_TALMA</name>
<gene>
    <name evidence="1" type="ORF">GQ26_0600270</name>
</gene>
<dbReference type="AlphaFoldDB" id="A0A093X867"/>
<dbReference type="HOGENOM" id="CLU_053013_0_0_1"/>
<accession>A0A093X867</accession>
<sequence length="319" mass="36790">MDCDTHSPSVDRVDNPVPLCPDITKQSVPNLSALESSLKLGILSDEEKRKRSDILSTLYNTPVSSSLNAYFQMLEEGSSQWSIDMFIEGIKCMANLSGPERLKYFNEPFQGLHFSNSFTELWNKTHPQLPITLWDRDIRLRSPPSWSNELKESRHVLAYHGEAPLSQGLNELLKGPTTLDCGMFCQLVLWMAIRYLIGDRLFGKLFKFEKGQFVLTQRWEVPIDDTRTIGNLLYPFYDDPNDEETKDLDSQARIRTRTMFNHALYLFKHPGGVGRLQNVIQVDEYNIIFDPKAFQSLLSSSDIDQRFMQVTMRLTMYLT</sequence>
<evidence type="ECO:0000313" key="1">
    <source>
        <dbReference type="EMBL" id="KFX41418.1"/>
    </source>
</evidence>
<reference evidence="1" key="1">
    <citation type="journal article" date="2014" name="PLoS Genet.">
        <title>Signature Gene Expression Reveals Novel Clues to the Molecular Mechanisms of Dimorphic Transition in Penicillium marneffei.</title>
        <authorList>
            <person name="Yang E."/>
            <person name="Wang G."/>
            <person name="Cai J."/>
            <person name="Woo P.C."/>
            <person name="Lau S.K."/>
            <person name="Yuen K.-Y."/>
            <person name="Chow W.-N."/>
            <person name="Lin X."/>
        </authorList>
    </citation>
    <scope>NUCLEOTIDE SEQUENCE [LARGE SCALE GENOMIC DNA]</scope>
    <source>
        <strain evidence="1">PM1</strain>
    </source>
</reference>
<organism evidence="1">
    <name type="scientific">Talaromyces marneffei PM1</name>
    <dbReference type="NCBI Taxonomy" id="1077442"/>
    <lineage>
        <taxon>Eukaryota</taxon>
        <taxon>Fungi</taxon>
        <taxon>Dikarya</taxon>
        <taxon>Ascomycota</taxon>
        <taxon>Pezizomycotina</taxon>
        <taxon>Eurotiomycetes</taxon>
        <taxon>Eurotiomycetidae</taxon>
        <taxon>Eurotiales</taxon>
        <taxon>Trichocomaceae</taxon>
        <taxon>Talaromyces</taxon>
        <taxon>Talaromyces sect. Talaromyces</taxon>
    </lineage>
</organism>
<protein>
    <submittedName>
        <fullName evidence="1">Putative Holliday junction resolvase</fullName>
    </submittedName>
</protein>
<comment type="caution">
    <text evidence="1">The sequence shown here is derived from an EMBL/GenBank/DDBJ whole genome shotgun (WGS) entry which is preliminary data.</text>
</comment>
<proteinExistence type="predicted"/>